<protein>
    <submittedName>
        <fullName evidence="2">DUF1918 domain-containing protein</fullName>
    </submittedName>
</protein>
<evidence type="ECO:0000313" key="2">
    <source>
        <dbReference type="EMBL" id="MDC0719147.1"/>
    </source>
</evidence>
<proteinExistence type="predicted"/>
<reference evidence="2 3" key="1">
    <citation type="submission" date="2022-11" db="EMBL/GenBank/DDBJ databases">
        <title>Minimal conservation of predation-associated metabolite biosynthetic gene clusters underscores biosynthetic potential of Myxococcota including descriptions for ten novel species: Archangium lansinium sp. nov., Myxococcus landrumus sp. nov., Nannocystis bai.</title>
        <authorList>
            <person name="Ahearne A."/>
            <person name="Stevens C."/>
            <person name="Dowd S."/>
        </authorList>
    </citation>
    <scope>NUCLEOTIDE SEQUENCE [LARGE SCALE GENOMIC DNA]</scope>
    <source>
        <strain evidence="2 3">BB15-2</strain>
    </source>
</reference>
<name>A0ABT5E311_9BACT</name>
<accession>A0ABT5E311</accession>
<dbReference type="InterPro" id="IPR015035">
    <property type="entry name" value="DUF1918"/>
</dbReference>
<dbReference type="Pfam" id="PF08940">
    <property type="entry name" value="DUF1918"/>
    <property type="match status" value="1"/>
</dbReference>
<feature type="domain" description="DUF1918" evidence="1">
    <location>
        <begin position="12"/>
        <end position="53"/>
    </location>
</feature>
<dbReference type="Proteomes" id="UP001221686">
    <property type="component" value="Unassembled WGS sequence"/>
</dbReference>
<sequence length="67" mass="7208">MTQPLKVPVGTRVTTPSGEEGDIIEALGRDGTAPYRVKYADGREFVWTPPPDYALGDEPAPENAPLP</sequence>
<organism evidence="2 3">
    <name type="scientific">Nannocystis bainbridge</name>
    <dbReference type="NCBI Taxonomy" id="2995303"/>
    <lineage>
        <taxon>Bacteria</taxon>
        <taxon>Pseudomonadati</taxon>
        <taxon>Myxococcota</taxon>
        <taxon>Polyangia</taxon>
        <taxon>Nannocystales</taxon>
        <taxon>Nannocystaceae</taxon>
        <taxon>Nannocystis</taxon>
    </lineage>
</organism>
<dbReference type="SUPFAM" id="SSF50118">
    <property type="entry name" value="Cell growth inhibitor/plasmid maintenance toxic component"/>
    <property type="match status" value="1"/>
</dbReference>
<dbReference type="Gene3D" id="2.30.30.440">
    <property type="entry name" value="Domain of unknown function DUF1918"/>
    <property type="match status" value="1"/>
</dbReference>
<keyword evidence="3" id="KW-1185">Reference proteome</keyword>
<comment type="caution">
    <text evidence="2">The sequence shown here is derived from an EMBL/GenBank/DDBJ whole genome shotgun (WGS) entry which is preliminary data.</text>
</comment>
<dbReference type="RefSeq" id="WP_272087658.1">
    <property type="nucleotide sequence ID" value="NZ_JAQNDL010000002.1"/>
</dbReference>
<gene>
    <name evidence="2" type="ORF">POL25_19735</name>
</gene>
<dbReference type="EMBL" id="JAQNDL010000002">
    <property type="protein sequence ID" value="MDC0719147.1"/>
    <property type="molecule type" value="Genomic_DNA"/>
</dbReference>
<evidence type="ECO:0000259" key="1">
    <source>
        <dbReference type="Pfam" id="PF08940"/>
    </source>
</evidence>
<evidence type="ECO:0000313" key="3">
    <source>
        <dbReference type="Proteomes" id="UP001221686"/>
    </source>
</evidence>